<dbReference type="InterPro" id="IPR049012">
    <property type="entry name" value="Mutator_transp_dom"/>
</dbReference>
<protein>
    <recommendedName>
        <fullName evidence="1">Mutator-like transposase domain-containing protein</fullName>
    </recommendedName>
</protein>
<reference evidence="2" key="1">
    <citation type="submission" date="2020-08" db="EMBL/GenBank/DDBJ databases">
        <title>Multicomponent nature underlies the extraordinary mechanical properties of spider dragline silk.</title>
        <authorList>
            <person name="Kono N."/>
            <person name="Nakamura H."/>
            <person name="Mori M."/>
            <person name="Yoshida Y."/>
            <person name="Ohtoshi R."/>
            <person name="Malay A.D."/>
            <person name="Moran D.A.P."/>
            <person name="Tomita M."/>
            <person name="Numata K."/>
            <person name="Arakawa K."/>
        </authorList>
    </citation>
    <scope>NUCLEOTIDE SEQUENCE</scope>
</reference>
<evidence type="ECO:0000313" key="3">
    <source>
        <dbReference type="Proteomes" id="UP000887159"/>
    </source>
</evidence>
<dbReference type="AlphaFoldDB" id="A0A8X6V8D0"/>
<gene>
    <name evidence="2" type="primary">AVEN_56570_1</name>
    <name evidence="2" type="ORF">TNCV_1502351</name>
</gene>
<dbReference type="Pfam" id="PF20700">
    <property type="entry name" value="Mutator"/>
    <property type="match status" value="1"/>
</dbReference>
<dbReference type="Proteomes" id="UP000887159">
    <property type="component" value="Unassembled WGS sequence"/>
</dbReference>
<organism evidence="2 3">
    <name type="scientific">Trichonephila clavipes</name>
    <name type="common">Golden silk orbweaver</name>
    <name type="synonym">Nephila clavipes</name>
    <dbReference type="NCBI Taxonomy" id="2585209"/>
    <lineage>
        <taxon>Eukaryota</taxon>
        <taxon>Metazoa</taxon>
        <taxon>Ecdysozoa</taxon>
        <taxon>Arthropoda</taxon>
        <taxon>Chelicerata</taxon>
        <taxon>Arachnida</taxon>
        <taxon>Araneae</taxon>
        <taxon>Araneomorphae</taxon>
        <taxon>Entelegynae</taxon>
        <taxon>Araneoidea</taxon>
        <taxon>Nephilidae</taxon>
        <taxon>Trichonephila</taxon>
    </lineage>
</organism>
<accession>A0A8X6V8D0</accession>
<feature type="domain" description="Mutator-like transposase" evidence="1">
    <location>
        <begin position="164"/>
        <end position="387"/>
    </location>
</feature>
<dbReference type="EMBL" id="BMAU01021203">
    <property type="protein sequence ID" value="GFX98657.1"/>
    <property type="molecule type" value="Genomic_DNA"/>
</dbReference>
<evidence type="ECO:0000259" key="1">
    <source>
        <dbReference type="Pfam" id="PF20700"/>
    </source>
</evidence>
<evidence type="ECO:0000313" key="2">
    <source>
        <dbReference type="EMBL" id="GFX98657.1"/>
    </source>
</evidence>
<name>A0A8X6V8D0_TRICX</name>
<proteinExistence type="predicted"/>
<keyword evidence="3" id="KW-1185">Reference proteome</keyword>
<comment type="caution">
    <text evidence="2">The sequence shown here is derived from an EMBL/GenBank/DDBJ whole genome shotgun (WGS) entry which is preliminary data.</text>
</comment>
<sequence length="396" mass="44225">MSSSLVPLKTRRVGKRCTLNLSRAQTSSRRCVLNVWEDKGLQHLRNVALAVQCIDNAYQKDAAVKSNTTPNHGTGCRTCVAMHNTTVQQPLTTVSPNSNPTTVMLQAQKWYSSVNTMTFHSIVHVHRLSRYWRRKCMWLLVKGKRSNGGRLGDIPIAANSLESNCDENKTVVNTSLKSVQTSHDVNLRITQAFSHIGKGYSAIEKFCMVMNIDPFSSTTYGKCARRLDNAYTLASENIFAEIKREIKNVYENGAEITDLSVSFDGTWLTRGHTSLIGVGCVIDMLTGYVVDFEVMSKVCRHCSVAKNKLGQSSAEFSIWYEGHKSECDINHLGSSTSMEMEAALTLWKRSTSLGFRYITVLSDGDCKTFNYLCEKKVYGPDIVIKRKNVLIMLVSG</sequence>